<keyword evidence="4 7" id="KW-0812">Transmembrane</keyword>
<sequence>MTTTRLVTVRPGARTRSRIGTIDKPRRSILLTILAGIILVYSLIPLVWLLINATKTQSDLFSTFGLWFGGEFALFDNIGRALTYDDGIFLRWFANTLLYVIVGAGGATLLAVLGGYALAKYEFPGRKAVFAVIIGAVAVPGTALAVPTFLMFSSMGLTNTPWSVIIPSLISPFGLYLMWTFASEAIPTELMEAARIDGASEFRIFWQVSLRLLAPGMVTVLLFTMVATWNNYFLPLIMLRDPDWYPLIIGLNQWNAQASTAGGTAIFDLVLTGSLLTIVPLIIAFLFLQRFWQSGLSAGSVKE</sequence>
<evidence type="ECO:0000313" key="10">
    <source>
        <dbReference type="Proteomes" id="UP001501645"/>
    </source>
</evidence>
<protein>
    <submittedName>
        <fullName evidence="9">Carbohydrate ABC transporter permease</fullName>
    </submittedName>
</protein>
<organism evidence="9 10">
    <name type="scientific">Microbacterium gilvum</name>
    <dbReference type="NCBI Taxonomy" id="1336204"/>
    <lineage>
        <taxon>Bacteria</taxon>
        <taxon>Bacillati</taxon>
        <taxon>Actinomycetota</taxon>
        <taxon>Actinomycetes</taxon>
        <taxon>Micrococcales</taxon>
        <taxon>Microbacteriaceae</taxon>
        <taxon>Microbacterium</taxon>
    </lineage>
</organism>
<dbReference type="InterPro" id="IPR035906">
    <property type="entry name" value="MetI-like_sf"/>
</dbReference>
<dbReference type="Pfam" id="PF00528">
    <property type="entry name" value="BPD_transp_1"/>
    <property type="match status" value="1"/>
</dbReference>
<feature type="transmembrane region" description="Helical" evidence="7">
    <location>
        <begin position="130"/>
        <end position="152"/>
    </location>
</feature>
<name>A0ABP9A3K3_9MICO</name>
<dbReference type="EMBL" id="BAABKO010000002">
    <property type="protein sequence ID" value="GAA4772256.1"/>
    <property type="molecule type" value="Genomic_DNA"/>
</dbReference>
<feature type="transmembrane region" description="Helical" evidence="7">
    <location>
        <begin position="265"/>
        <end position="288"/>
    </location>
</feature>
<evidence type="ECO:0000256" key="3">
    <source>
        <dbReference type="ARBA" id="ARBA00022475"/>
    </source>
</evidence>
<evidence type="ECO:0000256" key="1">
    <source>
        <dbReference type="ARBA" id="ARBA00004651"/>
    </source>
</evidence>
<comment type="caution">
    <text evidence="9">The sequence shown here is derived from an EMBL/GenBank/DDBJ whole genome shotgun (WGS) entry which is preliminary data.</text>
</comment>
<keyword evidence="6 7" id="KW-0472">Membrane</keyword>
<feature type="transmembrane region" description="Helical" evidence="7">
    <location>
        <begin position="204"/>
        <end position="229"/>
    </location>
</feature>
<feature type="transmembrane region" description="Helical" evidence="7">
    <location>
        <begin position="97"/>
        <end position="118"/>
    </location>
</feature>
<evidence type="ECO:0000256" key="6">
    <source>
        <dbReference type="ARBA" id="ARBA00023136"/>
    </source>
</evidence>
<reference evidence="10" key="1">
    <citation type="journal article" date="2019" name="Int. J. Syst. Evol. Microbiol.">
        <title>The Global Catalogue of Microorganisms (GCM) 10K type strain sequencing project: providing services to taxonomists for standard genome sequencing and annotation.</title>
        <authorList>
            <consortium name="The Broad Institute Genomics Platform"/>
            <consortium name="The Broad Institute Genome Sequencing Center for Infectious Disease"/>
            <person name="Wu L."/>
            <person name="Ma J."/>
        </authorList>
    </citation>
    <scope>NUCLEOTIDE SEQUENCE [LARGE SCALE GENOMIC DNA]</scope>
    <source>
        <strain evidence="10">JCM 18537</strain>
    </source>
</reference>
<keyword evidence="5 7" id="KW-1133">Transmembrane helix</keyword>
<evidence type="ECO:0000259" key="8">
    <source>
        <dbReference type="PROSITE" id="PS50928"/>
    </source>
</evidence>
<evidence type="ECO:0000256" key="5">
    <source>
        <dbReference type="ARBA" id="ARBA00022989"/>
    </source>
</evidence>
<feature type="domain" description="ABC transmembrane type-1" evidence="8">
    <location>
        <begin position="93"/>
        <end position="288"/>
    </location>
</feature>
<dbReference type="PANTHER" id="PTHR43744">
    <property type="entry name" value="ABC TRANSPORTER PERMEASE PROTEIN MG189-RELATED-RELATED"/>
    <property type="match status" value="1"/>
</dbReference>
<dbReference type="RefSeq" id="WP_345437761.1">
    <property type="nucleotide sequence ID" value="NZ_BAABKO010000002.1"/>
</dbReference>
<dbReference type="PROSITE" id="PS50928">
    <property type="entry name" value="ABC_TM1"/>
    <property type="match status" value="1"/>
</dbReference>
<feature type="transmembrane region" description="Helical" evidence="7">
    <location>
        <begin position="28"/>
        <end position="51"/>
    </location>
</feature>
<evidence type="ECO:0000256" key="2">
    <source>
        <dbReference type="ARBA" id="ARBA00022448"/>
    </source>
</evidence>
<accession>A0ABP9A3K3</accession>
<dbReference type="PANTHER" id="PTHR43744:SF12">
    <property type="entry name" value="ABC TRANSPORTER PERMEASE PROTEIN MG189-RELATED"/>
    <property type="match status" value="1"/>
</dbReference>
<dbReference type="CDD" id="cd06261">
    <property type="entry name" value="TM_PBP2"/>
    <property type="match status" value="1"/>
</dbReference>
<keyword evidence="2 7" id="KW-0813">Transport</keyword>
<dbReference type="Gene3D" id="1.10.3720.10">
    <property type="entry name" value="MetI-like"/>
    <property type="match status" value="1"/>
</dbReference>
<gene>
    <name evidence="9" type="ORF">GCM10023351_15530</name>
</gene>
<comment type="subcellular location">
    <subcellularLocation>
        <location evidence="1 7">Cell membrane</location>
        <topology evidence="1 7">Multi-pass membrane protein</topology>
    </subcellularLocation>
</comment>
<comment type="similarity">
    <text evidence="7">Belongs to the binding-protein-dependent transport system permease family.</text>
</comment>
<evidence type="ECO:0000313" key="9">
    <source>
        <dbReference type="EMBL" id="GAA4772256.1"/>
    </source>
</evidence>
<evidence type="ECO:0000256" key="4">
    <source>
        <dbReference type="ARBA" id="ARBA00022692"/>
    </source>
</evidence>
<feature type="transmembrane region" description="Helical" evidence="7">
    <location>
        <begin position="164"/>
        <end position="183"/>
    </location>
</feature>
<keyword evidence="3" id="KW-1003">Cell membrane</keyword>
<dbReference type="SUPFAM" id="SSF161098">
    <property type="entry name" value="MetI-like"/>
    <property type="match status" value="1"/>
</dbReference>
<evidence type="ECO:0000256" key="7">
    <source>
        <dbReference type="RuleBase" id="RU363032"/>
    </source>
</evidence>
<keyword evidence="10" id="KW-1185">Reference proteome</keyword>
<dbReference type="Proteomes" id="UP001501645">
    <property type="component" value="Unassembled WGS sequence"/>
</dbReference>
<dbReference type="InterPro" id="IPR000515">
    <property type="entry name" value="MetI-like"/>
</dbReference>
<proteinExistence type="inferred from homology"/>